<dbReference type="Proteomes" id="UP000298246">
    <property type="component" value="Unassembled WGS sequence"/>
</dbReference>
<dbReference type="AlphaFoldDB" id="A0A4Y8PRH1"/>
<accession>A0A4Y8PRH1</accession>
<reference evidence="1 2" key="1">
    <citation type="submission" date="2017-03" db="EMBL/GenBank/DDBJ databases">
        <title>Isolation of Levoglucosan Utilizing Bacteria.</title>
        <authorList>
            <person name="Arya A.S."/>
        </authorList>
    </citation>
    <scope>NUCLEOTIDE SEQUENCE [LARGE SCALE GENOMIC DNA]</scope>
    <source>
        <strain evidence="1 2">MEC069</strain>
    </source>
</reference>
<comment type="caution">
    <text evidence="1">The sequence shown here is derived from an EMBL/GenBank/DDBJ whole genome shotgun (WGS) entry which is preliminary data.</text>
</comment>
<sequence length="97" mass="10385">MKSRVCGLPSAVCGLRSAVCDLPSAICDLRSALCGLRSAVCGLPSAVCSRQSRTAFMSLSRGTTAIKGAFRKISFADLRTLLFIVNLQPVPHVQRKF</sequence>
<protein>
    <submittedName>
        <fullName evidence="1">Uncharacterized protein</fullName>
    </submittedName>
</protein>
<evidence type="ECO:0000313" key="1">
    <source>
        <dbReference type="EMBL" id="TFE83485.1"/>
    </source>
</evidence>
<proteinExistence type="predicted"/>
<evidence type="ECO:0000313" key="2">
    <source>
        <dbReference type="Proteomes" id="UP000298246"/>
    </source>
</evidence>
<dbReference type="EMBL" id="MYFO01000048">
    <property type="protein sequence ID" value="TFE83485.1"/>
    <property type="molecule type" value="Genomic_DNA"/>
</dbReference>
<organism evidence="1 2">
    <name type="scientific">Paenibacillus athensensis</name>
    <dbReference type="NCBI Taxonomy" id="1967502"/>
    <lineage>
        <taxon>Bacteria</taxon>
        <taxon>Bacillati</taxon>
        <taxon>Bacillota</taxon>
        <taxon>Bacilli</taxon>
        <taxon>Bacillales</taxon>
        <taxon>Paenibacillaceae</taxon>
        <taxon>Paenibacillus</taxon>
    </lineage>
</organism>
<keyword evidence="2" id="KW-1185">Reference proteome</keyword>
<name>A0A4Y8PRH1_9BACL</name>
<gene>
    <name evidence="1" type="ORF">B5M42_22800</name>
</gene>